<evidence type="ECO:0008006" key="3">
    <source>
        <dbReference type="Google" id="ProtNLM"/>
    </source>
</evidence>
<dbReference type="InterPro" id="IPR014985">
    <property type="entry name" value="WbqC"/>
</dbReference>
<sequence length="179" mass="21567">MPDNKTALIDLHYLPCIEYFTCLKKFDTILIEKEEYYVKQTYRNRCHVLSANKVERLSVPVEGGNKKIKIKDIRISYKEKWYNDHWRTIMSAYGRAPFYEFFSDYFEAEFQKREKFLFDLNLNLLTLCLKLLQIKPVINFTDKFEKKPESDIIDLRSVIHPKQGYGQNTFYHPQPYQQV</sequence>
<gene>
    <name evidence="1" type="ORF">E1163_01110</name>
</gene>
<reference evidence="1 2" key="1">
    <citation type="submission" date="2019-02" db="EMBL/GenBank/DDBJ databases">
        <authorList>
            <person name="Goldberg S.R."/>
            <person name="Haltli B.A."/>
            <person name="Correa H."/>
            <person name="Russell K.G."/>
        </authorList>
    </citation>
    <scope>NUCLEOTIDE SEQUENCE [LARGE SCALE GENOMIC DNA]</scope>
    <source>
        <strain evidence="1 2">JCM 16186</strain>
    </source>
</reference>
<dbReference type="Proteomes" id="UP000798808">
    <property type="component" value="Unassembled WGS sequence"/>
</dbReference>
<dbReference type="RefSeq" id="WP_155168680.1">
    <property type="nucleotide sequence ID" value="NZ_SMLW01000227.1"/>
</dbReference>
<comment type="caution">
    <text evidence="1">The sequence shown here is derived from an EMBL/GenBank/DDBJ whole genome shotgun (WGS) entry which is preliminary data.</text>
</comment>
<proteinExistence type="predicted"/>
<accession>A0ABW9RHU3</accession>
<dbReference type="EMBL" id="SMLW01000227">
    <property type="protein sequence ID" value="MTI23541.1"/>
    <property type="molecule type" value="Genomic_DNA"/>
</dbReference>
<organism evidence="1 2">
    <name type="scientific">Fulvivirga kasyanovii</name>
    <dbReference type="NCBI Taxonomy" id="396812"/>
    <lineage>
        <taxon>Bacteria</taxon>
        <taxon>Pseudomonadati</taxon>
        <taxon>Bacteroidota</taxon>
        <taxon>Cytophagia</taxon>
        <taxon>Cytophagales</taxon>
        <taxon>Fulvivirgaceae</taxon>
        <taxon>Fulvivirga</taxon>
    </lineage>
</organism>
<protein>
    <recommendedName>
        <fullName evidence="3">WbqC family protein</fullName>
    </recommendedName>
</protein>
<evidence type="ECO:0000313" key="2">
    <source>
        <dbReference type="Proteomes" id="UP000798808"/>
    </source>
</evidence>
<evidence type="ECO:0000313" key="1">
    <source>
        <dbReference type="EMBL" id="MTI23541.1"/>
    </source>
</evidence>
<keyword evidence="2" id="KW-1185">Reference proteome</keyword>
<dbReference type="Pfam" id="PF08889">
    <property type="entry name" value="WbqC"/>
    <property type="match status" value="1"/>
</dbReference>
<name>A0ABW9RHU3_9BACT</name>
<feature type="non-terminal residue" evidence="1">
    <location>
        <position position="179"/>
    </location>
</feature>